<name>A0ABS3KRH9_9PROT</name>
<dbReference type="EMBL" id="JACTNG010000007">
    <property type="protein sequence ID" value="MBO1080052.1"/>
    <property type="molecule type" value="Genomic_DNA"/>
</dbReference>
<evidence type="ECO:0000259" key="2">
    <source>
        <dbReference type="Pfam" id="PF12146"/>
    </source>
</evidence>
<accession>A0ABS3KRH9</accession>
<dbReference type="InterPro" id="IPR000073">
    <property type="entry name" value="AB_hydrolase_1"/>
</dbReference>
<keyword evidence="3" id="KW-0378">Hydrolase</keyword>
<dbReference type="SUPFAM" id="SSF53474">
    <property type="entry name" value="alpha/beta-Hydrolases"/>
    <property type="match status" value="1"/>
</dbReference>
<evidence type="ECO:0000313" key="4">
    <source>
        <dbReference type="Proteomes" id="UP001518989"/>
    </source>
</evidence>
<proteinExistence type="predicted"/>
<feature type="domain" description="Serine aminopeptidase S33" evidence="2">
    <location>
        <begin position="71"/>
        <end position="305"/>
    </location>
</feature>
<dbReference type="InterPro" id="IPR029058">
    <property type="entry name" value="AB_hydrolase_fold"/>
</dbReference>
<keyword evidence="4" id="KW-1185">Reference proteome</keyword>
<comment type="caution">
    <text evidence="3">The sequence shown here is derived from an EMBL/GenBank/DDBJ whole genome shotgun (WGS) entry which is preliminary data.</text>
</comment>
<dbReference type="InterPro" id="IPR022742">
    <property type="entry name" value="Hydrolase_4"/>
</dbReference>
<organism evidence="3 4">
    <name type="scientific">Roseomonas haemaphysalidis</name>
    <dbReference type="NCBI Taxonomy" id="2768162"/>
    <lineage>
        <taxon>Bacteria</taxon>
        <taxon>Pseudomonadati</taxon>
        <taxon>Pseudomonadota</taxon>
        <taxon>Alphaproteobacteria</taxon>
        <taxon>Acetobacterales</taxon>
        <taxon>Roseomonadaceae</taxon>
        <taxon>Roseomonas</taxon>
    </lineage>
</organism>
<evidence type="ECO:0000313" key="3">
    <source>
        <dbReference type="EMBL" id="MBO1080052.1"/>
    </source>
</evidence>
<sequence>MLAGLALLAGCAPQVVATGRAALGFGLDPADVATPVPRGDAPDQAAPLAEPFRAEDGALLPHRAWPAQGGPPRALLLALHGFNEHSGNFLLDSVGRFTAAGIAVHAYDQRGFGLAPARGYWAGTDRMVADARVAVRALRAAHPGVPLFLMGESMGAAVALLAATGPDPAPVDGLVLLAPAFWSRAAIGPVGVGLFWLVAHAVPALGFPASAGGIAASDNIDALRRNGRDPLVIKAGRVDAAWGLLDLMDRATAALPGCCAVPVLILQGAQDGVVPPRVTRGALRGMPPGPRLARYPEGQHLLLRDNVRQQVADDILAWLDDPRAALPSGADATGAVWLAQPDP</sequence>
<dbReference type="PANTHER" id="PTHR11614">
    <property type="entry name" value="PHOSPHOLIPASE-RELATED"/>
    <property type="match status" value="1"/>
</dbReference>
<dbReference type="PRINTS" id="PR00111">
    <property type="entry name" value="ABHYDROLASE"/>
</dbReference>
<protein>
    <submittedName>
        <fullName evidence="3">Alpha/beta hydrolase</fullName>
    </submittedName>
</protein>
<evidence type="ECO:0000256" key="1">
    <source>
        <dbReference type="SAM" id="SignalP"/>
    </source>
</evidence>
<feature type="chain" id="PRO_5046936609" evidence="1">
    <location>
        <begin position="18"/>
        <end position="343"/>
    </location>
</feature>
<dbReference type="Gene3D" id="3.40.50.1820">
    <property type="entry name" value="alpha/beta hydrolase"/>
    <property type="match status" value="1"/>
</dbReference>
<dbReference type="Pfam" id="PF12146">
    <property type="entry name" value="Hydrolase_4"/>
    <property type="match status" value="1"/>
</dbReference>
<dbReference type="RefSeq" id="WP_207417866.1">
    <property type="nucleotide sequence ID" value="NZ_CP061177.1"/>
</dbReference>
<dbReference type="InterPro" id="IPR051044">
    <property type="entry name" value="MAG_DAG_Lipase"/>
</dbReference>
<feature type="signal peptide" evidence="1">
    <location>
        <begin position="1"/>
        <end position="17"/>
    </location>
</feature>
<dbReference type="GO" id="GO:0016787">
    <property type="term" value="F:hydrolase activity"/>
    <property type="evidence" value="ECO:0007669"/>
    <property type="project" value="UniProtKB-KW"/>
</dbReference>
<keyword evidence="1" id="KW-0732">Signal</keyword>
<gene>
    <name evidence="3" type="ORF">IAI61_13515</name>
</gene>
<dbReference type="Proteomes" id="UP001518989">
    <property type="component" value="Unassembled WGS sequence"/>
</dbReference>
<reference evidence="3 4" key="1">
    <citation type="submission" date="2020-09" db="EMBL/GenBank/DDBJ databases">
        <title>Roseomonas.</title>
        <authorList>
            <person name="Zhu W."/>
        </authorList>
    </citation>
    <scope>NUCLEOTIDE SEQUENCE [LARGE SCALE GENOMIC DNA]</scope>
    <source>
        <strain evidence="3 4">573</strain>
    </source>
</reference>